<dbReference type="Proteomes" id="UP000244890">
    <property type="component" value="Plasmid unnamed"/>
</dbReference>
<dbReference type="InterPro" id="IPR007039">
    <property type="entry name" value="TrbC/VirB2"/>
</dbReference>
<protein>
    <submittedName>
        <fullName evidence="3">Conjugal transfer protein TraC</fullName>
    </submittedName>
</protein>
<keyword evidence="1" id="KW-1133">Transmembrane helix</keyword>
<keyword evidence="3" id="KW-0614">Plasmid</keyword>
<dbReference type="RefSeq" id="WP_108911907.1">
    <property type="nucleotide sequence ID" value="NZ_CP021887.1"/>
</dbReference>
<proteinExistence type="predicted"/>
<dbReference type="KEGG" id="had:CDV25_10000"/>
<geneLocation type="plasmid" evidence="3">
    <name>unnamed</name>
</geneLocation>
<accession>A0A2U8FH93</accession>
<organism evidence="3 4">
    <name type="scientific">Helicobacter apodemus</name>
    <dbReference type="NCBI Taxonomy" id="135569"/>
    <lineage>
        <taxon>Bacteria</taxon>
        <taxon>Pseudomonadati</taxon>
        <taxon>Campylobacterota</taxon>
        <taxon>Epsilonproteobacteria</taxon>
        <taxon>Campylobacterales</taxon>
        <taxon>Helicobacteraceae</taxon>
        <taxon>Helicobacter</taxon>
    </lineage>
</organism>
<keyword evidence="1" id="KW-0472">Membrane</keyword>
<evidence type="ECO:0000256" key="2">
    <source>
        <dbReference type="SAM" id="SignalP"/>
    </source>
</evidence>
<feature type="chain" id="PRO_5015960462" evidence="2">
    <location>
        <begin position="19"/>
        <end position="87"/>
    </location>
</feature>
<gene>
    <name evidence="3" type="ORF">CDV25_10000</name>
</gene>
<dbReference type="EMBL" id="CP021887">
    <property type="protein sequence ID" value="AWI35157.1"/>
    <property type="molecule type" value="Genomic_DNA"/>
</dbReference>
<feature type="transmembrane region" description="Helical" evidence="1">
    <location>
        <begin position="34"/>
        <end position="53"/>
    </location>
</feature>
<keyword evidence="2" id="KW-0732">Signal</keyword>
<feature type="transmembrane region" description="Helical" evidence="1">
    <location>
        <begin position="65"/>
        <end position="86"/>
    </location>
</feature>
<name>A0A2U8FH93_9HELI</name>
<dbReference type="AlphaFoldDB" id="A0A2U8FH93"/>
<evidence type="ECO:0000313" key="3">
    <source>
        <dbReference type="EMBL" id="AWI35157.1"/>
    </source>
</evidence>
<dbReference type="Pfam" id="PF04956">
    <property type="entry name" value="TrbC"/>
    <property type="match status" value="1"/>
</dbReference>
<keyword evidence="1" id="KW-0812">Transmembrane</keyword>
<evidence type="ECO:0000313" key="4">
    <source>
        <dbReference type="Proteomes" id="UP000244890"/>
    </source>
</evidence>
<evidence type="ECO:0000256" key="1">
    <source>
        <dbReference type="SAM" id="Phobius"/>
    </source>
</evidence>
<reference evidence="3 4" key="1">
    <citation type="submission" date="2017-06" db="EMBL/GenBank/DDBJ databases">
        <title>Complete genome of Helicobacter apodemus.</title>
        <authorList>
            <person name="Cho S."/>
        </authorList>
    </citation>
    <scope>NUCLEOTIDE SEQUENCE [LARGE SCALE GENOMIC DNA]</scope>
    <source>
        <strain evidence="4">SNUVETPUB-15-01</strain>
        <plasmid evidence="4">Plasmid unnamed</plasmid>
    </source>
</reference>
<sequence>MKTKLLLLILLSPMIVLAAGGIDKVNTFMQNLGTALYAIGAIVLTIAFMWAGFKVMFQGQTLREVAPVFIGGVLVGSASAIAGYIIS</sequence>
<dbReference type="OrthoDB" id="5325576at2"/>
<feature type="signal peptide" evidence="2">
    <location>
        <begin position="1"/>
        <end position="18"/>
    </location>
</feature>